<evidence type="ECO:0000313" key="4">
    <source>
        <dbReference type="Proteomes" id="UP000321393"/>
    </source>
</evidence>
<organism evidence="2 4">
    <name type="scientific">Cucumis melo var. makuwa</name>
    <name type="common">Oriental melon</name>
    <dbReference type="NCBI Taxonomy" id="1194695"/>
    <lineage>
        <taxon>Eukaryota</taxon>
        <taxon>Viridiplantae</taxon>
        <taxon>Streptophyta</taxon>
        <taxon>Embryophyta</taxon>
        <taxon>Tracheophyta</taxon>
        <taxon>Spermatophyta</taxon>
        <taxon>Magnoliopsida</taxon>
        <taxon>eudicotyledons</taxon>
        <taxon>Gunneridae</taxon>
        <taxon>Pentapetalae</taxon>
        <taxon>rosids</taxon>
        <taxon>fabids</taxon>
        <taxon>Cucurbitales</taxon>
        <taxon>Cucurbitaceae</taxon>
        <taxon>Benincaseae</taxon>
        <taxon>Cucumis</taxon>
    </lineage>
</organism>
<gene>
    <name evidence="3" type="ORF">E5676_scaffold447G00100</name>
    <name evidence="2" type="ORF">E6C27_scaffold34G001020</name>
</gene>
<evidence type="ECO:0000313" key="2">
    <source>
        <dbReference type="EMBL" id="KAA0025839.1"/>
    </source>
</evidence>
<dbReference type="AlphaFoldDB" id="A0A5A7SKR9"/>
<proteinExistence type="predicted"/>
<dbReference type="Proteomes" id="UP000321947">
    <property type="component" value="Unassembled WGS sequence"/>
</dbReference>
<comment type="caution">
    <text evidence="2">The sequence shown here is derived from an EMBL/GenBank/DDBJ whole genome shotgun (WGS) entry which is preliminary data.</text>
</comment>
<sequence length="117" mass="12218">MLWIWFATALCLRVIPSASALPSVFVHPSSVCSTSPGLNSSAASLSVPPIGSHALSIPKGTPFASIVLPTDTMGSSSIPKVSRRPLIKGQIVVTIKAVCHKLPLNVPPVPIDDVSFH</sequence>
<name>A0A5A7SKR9_CUCMM</name>
<evidence type="ECO:0000313" key="5">
    <source>
        <dbReference type="Proteomes" id="UP000321947"/>
    </source>
</evidence>
<feature type="signal peptide" evidence="1">
    <location>
        <begin position="1"/>
        <end position="20"/>
    </location>
</feature>
<feature type="chain" id="PRO_5042721875" description="Secreted protein" evidence="1">
    <location>
        <begin position="21"/>
        <end position="117"/>
    </location>
</feature>
<reference evidence="4 5" key="1">
    <citation type="submission" date="2019-08" db="EMBL/GenBank/DDBJ databases">
        <title>Draft genome sequences of two oriental melons (Cucumis melo L. var makuwa).</title>
        <authorList>
            <person name="Kwon S.-Y."/>
        </authorList>
    </citation>
    <scope>NUCLEOTIDE SEQUENCE [LARGE SCALE GENOMIC DNA]</scope>
    <source>
        <strain evidence="5">cv. Chang Bougi</strain>
        <strain evidence="4">cv. SW 3</strain>
        <tissue evidence="2">Leaf</tissue>
    </source>
</reference>
<evidence type="ECO:0008006" key="6">
    <source>
        <dbReference type="Google" id="ProtNLM"/>
    </source>
</evidence>
<dbReference type="EMBL" id="SSTD01011480">
    <property type="protein sequence ID" value="TYK09617.1"/>
    <property type="molecule type" value="Genomic_DNA"/>
</dbReference>
<keyword evidence="1" id="KW-0732">Signal</keyword>
<protein>
    <recommendedName>
        <fullName evidence="6">Secreted protein</fullName>
    </recommendedName>
</protein>
<accession>A0A5A7SKR9</accession>
<dbReference type="EMBL" id="SSTE01023063">
    <property type="protein sequence ID" value="KAA0025839.1"/>
    <property type="molecule type" value="Genomic_DNA"/>
</dbReference>
<evidence type="ECO:0000313" key="3">
    <source>
        <dbReference type="EMBL" id="TYK09617.1"/>
    </source>
</evidence>
<dbReference type="Proteomes" id="UP000321393">
    <property type="component" value="Unassembled WGS sequence"/>
</dbReference>
<evidence type="ECO:0000256" key="1">
    <source>
        <dbReference type="SAM" id="SignalP"/>
    </source>
</evidence>